<keyword evidence="2 3" id="KW-0560">Oxidoreductase</keyword>
<proteinExistence type="inferred from homology"/>
<dbReference type="InterPro" id="IPR016163">
    <property type="entry name" value="Ald_DH_C"/>
</dbReference>
<reference evidence="6" key="1">
    <citation type="journal article" date="2019" name="Int. J. Syst. Evol. Microbiol.">
        <title>The Global Catalogue of Microorganisms (GCM) 10K type strain sequencing project: providing services to taxonomists for standard genome sequencing and annotation.</title>
        <authorList>
            <consortium name="The Broad Institute Genomics Platform"/>
            <consortium name="The Broad Institute Genome Sequencing Center for Infectious Disease"/>
            <person name="Wu L."/>
            <person name="Ma J."/>
        </authorList>
    </citation>
    <scope>NUCLEOTIDE SEQUENCE [LARGE SCALE GENOMIC DNA]</scope>
    <source>
        <strain evidence="6">TISTR 1571</strain>
    </source>
</reference>
<dbReference type="InterPro" id="IPR015590">
    <property type="entry name" value="Aldehyde_DH_dom"/>
</dbReference>
<keyword evidence="6" id="KW-1185">Reference proteome</keyword>
<dbReference type="PANTHER" id="PTHR43353:SF5">
    <property type="entry name" value="SUCCINATE-SEMIALDEHYDE DEHYDROGENASE, MITOCHONDRIAL"/>
    <property type="match status" value="1"/>
</dbReference>
<dbReference type="InterPro" id="IPR012394">
    <property type="entry name" value="Aldehyde_DH_NAD(P)"/>
</dbReference>
<comment type="similarity">
    <text evidence="1 3">Belongs to the aldehyde dehydrogenase family.</text>
</comment>
<evidence type="ECO:0000256" key="2">
    <source>
        <dbReference type="ARBA" id="ARBA00023002"/>
    </source>
</evidence>
<feature type="domain" description="Aldehyde dehydrogenase" evidence="4">
    <location>
        <begin position="16"/>
        <end position="472"/>
    </location>
</feature>
<dbReference type="InterPro" id="IPR050740">
    <property type="entry name" value="Aldehyde_DH_Superfamily"/>
</dbReference>
<dbReference type="PROSITE" id="PS00070">
    <property type="entry name" value="ALDEHYDE_DEHYDR_CYS"/>
    <property type="match status" value="1"/>
</dbReference>
<dbReference type="RefSeq" id="WP_377328527.1">
    <property type="nucleotide sequence ID" value="NZ_JBHUMZ010000019.1"/>
</dbReference>
<dbReference type="SUPFAM" id="SSF53720">
    <property type="entry name" value="ALDH-like"/>
    <property type="match status" value="1"/>
</dbReference>
<evidence type="ECO:0000313" key="5">
    <source>
        <dbReference type="EMBL" id="MFD2638770.1"/>
    </source>
</evidence>
<accession>A0ABW5QAW9</accession>
<evidence type="ECO:0000256" key="1">
    <source>
        <dbReference type="ARBA" id="ARBA00009986"/>
    </source>
</evidence>
<organism evidence="5 6">
    <name type="scientific">Piscibacillus salipiscarius</name>
    <dbReference type="NCBI Taxonomy" id="299480"/>
    <lineage>
        <taxon>Bacteria</taxon>
        <taxon>Bacillati</taxon>
        <taxon>Bacillota</taxon>
        <taxon>Bacilli</taxon>
        <taxon>Bacillales</taxon>
        <taxon>Bacillaceae</taxon>
        <taxon>Piscibacillus</taxon>
    </lineage>
</organism>
<dbReference type="Gene3D" id="3.40.605.10">
    <property type="entry name" value="Aldehyde Dehydrogenase, Chain A, domain 1"/>
    <property type="match status" value="1"/>
</dbReference>
<dbReference type="InterPro" id="IPR016161">
    <property type="entry name" value="Ald_DH/histidinol_DH"/>
</dbReference>
<dbReference type="PANTHER" id="PTHR43353">
    <property type="entry name" value="SUCCINATE-SEMIALDEHYDE DEHYDROGENASE, MITOCHONDRIAL"/>
    <property type="match status" value="1"/>
</dbReference>
<sequence>MTKLYELYVDGKWFGQDLDKIDVVSPATQEVIAQVPKAGKDDAVKAVDAAEAALESWSKLTAEERGQYLETWHQLIDDERETLGKLMTEEQGKPLKEAIGEVKYANGFIKWYAEEGKRIYGDIIPASHPNKRILVQKQPVGVVSAITPWNFPAAMITRKVAPALAAGCTVVFKPATQTPLTAIKLVELAEKAGIPKGVINIVVGSSSQIGKAWSDDSRVRKLTFTGSTEVGKLLMRDAANTMKKVSLELGGHAPVIVMEDADLKKAVKGVIQSKFRNAGQTCICANRVYVHESVEQDFLELLKEEVRQLKVGNGLDDGTDIGPLIDEDAMKKVDEHVQDAVNQGAKLEIGGSKIEDNKGFYFEPTVLSNVNDDMVCMNDETFGPLVPVTTFQAEDEVIKRANQTPFGLASYVFTENISRAFRISEALHFGIVGLNDGAPSTPQAPFGGFKESGLGREGGYYGIEEYLETKYISLGL</sequence>
<dbReference type="Proteomes" id="UP001597452">
    <property type="component" value="Unassembled WGS sequence"/>
</dbReference>
<dbReference type="GO" id="GO:0016491">
    <property type="term" value="F:oxidoreductase activity"/>
    <property type="evidence" value="ECO:0007669"/>
    <property type="project" value="UniProtKB-KW"/>
</dbReference>
<dbReference type="InterPro" id="IPR016160">
    <property type="entry name" value="Ald_DH_CS_CYS"/>
</dbReference>
<evidence type="ECO:0000313" key="6">
    <source>
        <dbReference type="Proteomes" id="UP001597452"/>
    </source>
</evidence>
<comment type="caution">
    <text evidence="5">The sequence shown here is derived from an EMBL/GenBank/DDBJ whole genome shotgun (WGS) entry which is preliminary data.</text>
</comment>
<dbReference type="Pfam" id="PF00171">
    <property type="entry name" value="Aldedh"/>
    <property type="match status" value="1"/>
</dbReference>
<dbReference type="Gene3D" id="3.40.309.10">
    <property type="entry name" value="Aldehyde Dehydrogenase, Chain A, domain 2"/>
    <property type="match status" value="1"/>
</dbReference>
<dbReference type="PIRSF" id="PIRSF036492">
    <property type="entry name" value="ALDH"/>
    <property type="match status" value="1"/>
</dbReference>
<dbReference type="EMBL" id="JBHUMZ010000019">
    <property type="protein sequence ID" value="MFD2638770.1"/>
    <property type="molecule type" value="Genomic_DNA"/>
</dbReference>
<protein>
    <recommendedName>
        <fullName evidence="3">Aldehyde dehydrogenase</fullName>
    </recommendedName>
</protein>
<dbReference type="NCBIfam" id="TIGR01780">
    <property type="entry name" value="SSADH"/>
    <property type="match status" value="1"/>
</dbReference>
<dbReference type="InterPro" id="IPR010102">
    <property type="entry name" value="Succ_semiAld_DH"/>
</dbReference>
<name>A0ABW5QAW9_9BACI</name>
<dbReference type="CDD" id="cd07103">
    <property type="entry name" value="ALDH_F5_SSADH_GabD"/>
    <property type="match status" value="1"/>
</dbReference>
<evidence type="ECO:0000259" key="4">
    <source>
        <dbReference type="Pfam" id="PF00171"/>
    </source>
</evidence>
<evidence type="ECO:0000256" key="3">
    <source>
        <dbReference type="PIRNR" id="PIRNR036492"/>
    </source>
</evidence>
<gene>
    <name evidence="5" type="ORF">ACFSW4_07840</name>
</gene>
<dbReference type="InterPro" id="IPR016162">
    <property type="entry name" value="Ald_DH_N"/>
</dbReference>